<evidence type="ECO:0000256" key="2">
    <source>
        <dbReference type="ARBA" id="ARBA00004141"/>
    </source>
</evidence>
<evidence type="ECO:0000256" key="11">
    <source>
        <dbReference type="RuleBase" id="RU362031"/>
    </source>
</evidence>
<dbReference type="RefSeq" id="WP_115659468.1">
    <property type="nucleotide sequence ID" value="NZ_CP046851.1"/>
</dbReference>
<evidence type="ECO:0000256" key="5">
    <source>
        <dbReference type="ARBA" id="ARBA00022692"/>
    </source>
</evidence>
<comment type="similarity">
    <text evidence="3 11">Belongs to the peptidase M50B family.</text>
</comment>
<feature type="transmembrane region" description="Helical" evidence="11">
    <location>
        <begin position="99"/>
        <end position="119"/>
    </location>
</feature>
<evidence type="ECO:0000256" key="3">
    <source>
        <dbReference type="ARBA" id="ARBA00007931"/>
    </source>
</evidence>
<dbReference type="InterPro" id="IPR004387">
    <property type="entry name" value="Pept_M50_Zn"/>
</dbReference>
<evidence type="ECO:0000256" key="4">
    <source>
        <dbReference type="ARBA" id="ARBA00022670"/>
    </source>
</evidence>
<protein>
    <recommendedName>
        <fullName evidence="11">Zinc metalloprotease</fullName>
        <ecNumber evidence="11">3.4.24.-</ecNumber>
    </recommendedName>
</protein>
<reference evidence="13 14" key="1">
    <citation type="submission" date="2018-06" db="EMBL/GenBank/DDBJ databases">
        <authorList>
            <consortium name="Pathogen Informatics"/>
            <person name="Doyle S."/>
        </authorList>
    </citation>
    <scope>NUCLEOTIDE SEQUENCE [LARGE SCALE GENOMIC DNA]</scope>
    <source>
        <strain evidence="13 14">NCTC11645</strain>
    </source>
</reference>
<gene>
    <name evidence="13" type="primary">rseP</name>
    <name evidence="13" type="ORF">NCTC11645_01006</name>
</gene>
<dbReference type="InterPro" id="IPR041489">
    <property type="entry name" value="PDZ_6"/>
</dbReference>
<dbReference type="CDD" id="cd23082">
    <property type="entry name" value="cpPDZ1_EcRseP-like"/>
    <property type="match status" value="1"/>
</dbReference>
<keyword evidence="10 11" id="KW-0472">Membrane</keyword>
<dbReference type="InterPro" id="IPR001478">
    <property type="entry name" value="PDZ"/>
</dbReference>
<evidence type="ECO:0000313" key="13">
    <source>
        <dbReference type="EMBL" id="STO56639.1"/>
    </source>
</evidence>
<dbReference type="NCBIfam" id="TIGR00054">
    <property type="entry name" value="RIP metalloprotease RseP"/>
    <property type="match status" value="1"/>
</dbReference>
<evidence type="ECO:0000259" key="12">
    <source>
        <dbReference type="PROSITE" id="PS50106"/>
    </source>
</evidence>
<dbReference type="SUPFAM" id="SSF50156">
    <property type="entry name" value="PDZ domain-like"/>
    <property type="match status" value="2"/>
</dbReference>
<dbReference type="Proteomes" id="UP000254512">
    <property type="component" value="Unassembled WGS sequence"/>
</dbReference>
<feature type="transmembrane region" description="Helical" evidence="11">
    <location>
        <begin position="377"/>
        <end position="397"/>
    </location>
</feature>
<dbReference type="InterPro" id="IPR036034">
    <property type="entry name" value="PDZ_sf"/>
</dbReference>
<dbReference type="GO" id="GO:0004222">
    <property type="term" value="F:metalloendopeptidase activity"/>
    <property type="evidence" value="ECO:0007669"/>
    <property type="project" value="InterPro"/>
</dbReference>
<keyword evidence="4 13" id="KW-0645">Protease</keyword>
<dbReference type="STRING" id="673.AL542_06070"/>
<evidence type="ECO:0000313" key="14">
    <source>
        <dbReference type="Proteomes" id="UP000254512"/>
    </source>
</evidence>
<name>A0A377HKE0_GRIHO</name>
<dbReference type="PANTHER" id="PTHR42837:SF2">
    <property type="entry name" value="MEMBRANE METALLOPROTEASE ARASP2, CHLOROPLASTIC-RELATED"/>
    <property type="match status" value="1"/>
</dbReference>
<evidence type="ECO:0000256" key="7">
    <source>
        <dbReference type="ARBA" id="ARBA00022833"/>
    </source>
</evidence>
<keyword evidence="9 11" id="KW-0482">Metalloprotease</keyword>
<dbReference type="EMBL" id="UGHD01000002">
    <property type="protein sequence ID" value="STO56639.1"/>
    <property type="molecule type" value="Genomic_DNA"/>
</dbReference>
<dbReference type="PANTHER" id="PTHR42837">
    <property type="entry name" value="REGULATOR OF SIGMA-E PROTEASE RSEP"/>
    <property type="match status" value="1"/>
</dbReference>
<keyword evidence="7 11" id="KW-0862">Zinc</keyword>
<sequence length="451" mass="48798">MSAILWNLLFFLIALGILIAVHEYGHFWVARKCGVKVERFSIGFGKAIWQKTGKDGTEYTLAMIPLGGYVKMLDERVGDVPPALREQAFNNRPLWQRSAIVAAGPVANFLFAVVAYWLVALIGVPVVKPIIGDVVPQSIAAQAGIEPGMELTEISGIKTPDWESVNLQLIAHIGDNEMMLAVKPDEHAGYVLEKKLELDAWSFDPESESALRTLGMLPYRPDITNVIAQVMEGSAAERAGLMVNDELLAINGTPVSGWEAVVDLIRANPGKVISMVVLRDGRELTLMLTPDSKEQEGKAIGYAGFAPEVAPWPESHKLVLQHGPLDAIPAALDKTWQVVTLTAGMIKKLFTGDVAVKNLSGPISIAKGAGMTADFGLVYFLGFLALISVNLGIINLLPLPVLDGGHLLFFGIEAVTRRPVSERVQDMGYRVGTAVIVALMAVAIFNDFARL</sequence>
<evidence type="ECO:0000256" key="6">
    <source>
        <dbReference type="ARBA" id="ARBA00022801"/>
    </source>
</evidence>
<organism evidence="13 14">
    <name type="scientific">Grimontia hollisae</name>
    <name type="common">Vibrio hollisae</name>
    <dbReference type="NCBI Taxonomy" id="673"/>
    <lineage>
        <taxon>Bacteria</taxon>
        <taxon>Pseudomonadati</taxon>
        <taxon>Pseudomonadota</taxon>
        <taxon>Gammaproteobacteria</taxon>
        <taxon>Vibrionales</taxon>
        <taxon>Vibrionaceae</taxon>
        <taxon>Grimontia</taxon>
    </lineage>
</organism>
<comment type="subcellular location">
    <subcellularLocation>
        <location evidence="2">Membrane</location>
        <topology evidence="2">Multi-pass membrane protein</topology>
    </subcellularLocation>
</comment>
<dbReference type="InterPro" id="IPR008915">
    <property type="entry name" value="Peptidase_M50"/>
</dbReference>
<dbReference type="PROSITE" id="PS50106">
    <property type="entry name" value="PDZ"/>
    <property type="match status" value="1"/>
</dbReference>
<keyword evidence="5 11" id="KW-0812">Transmembrane</keyword>
<evidence type="ECO:0000256" key="9">
    <source>
        <dbReference type="ARBA" id="ARBA00023049"/>
    </source>
</evidence>
<evidence type="ECO:0000256" key="10">
    <source>
        <dbReference type="ARBA" id="ARBA00023136"/>
    </source>
</evidence>
<dbReference type="GO" id="GO:0006508">
    <property type="term" value="P:proteolysis"/>
    <property type="evidence" value="ECO:0007669"/>
    <property type="project" value="UniProtKB-KW"/>
</dbReference>
<feature type="domain" description="PDZ" evidence="12">
    <location>
        <begin position="226"/>
        <end position="280"/>
    </location>
</feature>
<dbReference type="SMART" id="SM00228">
    <property type="entry name" value="PDZ"/>
    <property type="match status" value="2"/>
</dbReference>
<accession>A0A377HKE0</accession>
<evidence type="ECO:0000256" key="1">
    <source>
        <dbReference type="ARBA" id="ARBA00001947"/>
    </source>
</evidence>
<proteinExistence type="inferred from homology"/>
<evidence type="ECO:0000256" key="8">
    <source>
        <dbReference type="ARBA" id="ARBA00022989"/>
    </source>
</evidence>
<dbReference type="NCBIfam" id="NF008046">
    <property type="entry name" value="PRK10779.1"/>
    <property type="match status" value="1"/>
</dbReference>
<keyword evidence="6 11" id="KW-0378">Hydrolase</keyword>
<dbReference type="Pfam" id="PF02163">
    <property type="entry name" value="Peptidase_M50"/>
    <property type="match status" value="1"/>
</dbReference>
<dbReference type="CDD" id="cd06163">
    <property type="entry name" value="S2P-M50_PDZ_RseP-like"/>
    <property type="match status" value="2"/>
</dbReference>
<dbReference type="EC" id="3.4.24.-" evidence="11"/>
<dbReference type="GO" id="GO:0016020">
    <property type="term" value="C:membrane"/>
    <property type="evidence" value="ECO:0007669"/>
    <property type="project" value="UniProtKB-SubCell"/>
</dbReference>
<dbReference type="Gene3D" id="2.30.42.10">
    <property type="match status" value="2"/>
</dbReference>
<comment type="cofactor">
    <cofactor evidence="1 11">
        <name>Zn(2+)</name>
        <dbReference type="ChEBI" id="CHEBI:29105"/>
    </cofactor>
</comment>
<dbReference type="GO" id="GO:0046872">
    <property type="term" value="F:metal ion binding"/>
    <property type="evidence" value="ECO:0007669"/>
    <property type="project" value="UniProtKB-KW"/>
</dbReference>
<feature type="transmembrane region" description="Helical" evidence="11">
    <location>
        <begin position="427"/>
        <end position="445"/>
    </location>
</feature>
<dbReference type="AlphaFoldDB" id="A0A377HKE0"/>
<dbReference type="Pfam" id="PF17820">
    <property type="entry name" value="PDZ_6"/>
    <property type="match status" value="1"/>
</dbReference>
<keyword evidence="8 11" id="KW-1133">Transmembrane helix</keyword>
<keyword evidence="11" id="KW-0479">Metal-binding</keyword>